<reference evidence="2 3" key="1">
    <citation type="journal article" date="2016" name="Nat. Commun.">
        <title>Thousands of microbial genomes shed light on interconnected biogeochemical processes in an aquifer system.</title>
        <authorList>
            <person name="Anantharaman K."/>
            <person name="Brown C.T."/>
            <person name="Hug L.A."/>
            <person name="Sharon I."/>
            <person name="Castelle C.J."/>
            <person name="Probst A.J."/>
            <person name="Thomas B.C."/>
            <person name="Singh A."/>
            <person name="Wilkins M.J."/>
            <person name="Karaoz U."/>
            <person name="Brodie E.L."/>
            <person name="Williams K.H."/>
            <person name="Hubbard S.S."/>
            <person name="Banfield J.F."/>
        </authorList>
    </citation>
    <scope>NUCLEOTIDE SEQUENCE [LARGE SCALE GENOMIC DNA]</scope>
</reference>
<dbReference type="Gene3D" id="3.30.300.130">
    <property type="entry name" value="Fe-S cluster assembly (FSCA)"/>
    <property type="match status" value="1"/>
</dbReference>
<evidence type="ECO:0000259" key="1">
    <source>
        <dbReference type="Pfam" id="PF01106"/>
    </source>
</evidence>
<protein>
    <recommendedName>
        <fullName evidence="1">NIF system FeS cluster assembly NifU C-terminal domain-containing protein</fullName>
    </recommendedName>
</protein>
<gene>
    <name evidence="2" type="ORF">A3H71_00140</name>
</gene>
<dbReference type="InterPro" id="IPR001075">
    <property type="entry name" value="NIF_FeS_clus_asmbl_NifU_C"/>
</dbReference>
<organism evidence="2 3">
    <name type="scientific">Candidatus Sungbacteria bacterium RIFCSPLOWO2_02_FULL_48_13b</name>
    <dbReference type="NCBI Taxonomy" id="1802283"/>
    <lineage>
        <taxon>Bacteria</taxon>
        <taxon>Candidatus Sungiibacteriota</taxon>
    </lineage>
</organism>
<dbReference type="InterPro" id="IPR034904">
    <property type="entry name" value="FSCA_dom_sf"/>
</dbReference>
<dbReference type="STRING" id="1802283.A3H71_00140"/>
<dbReference type="PANTHER" id="PTHR11178">
    <property type="entry name" value="IRON-SULFUR CLUSTER SCAFFOLD PROTEIN NFU-RELATED"/>
    <property type="match status" value="1"/>
</dbReference>
<accession>A0A1G2LHJ9</accession>
<comment type="caution">
    <text evidence="2">The sequence shown here is derived from an EMBL/GenBank/DDBJ whole genome shotgun (WGS) entry which is preliminary data.</text>
</comment>
<dbReference type="SUPFAM" id="SSF117916">
    <property type="entry name" value="Fe-S cluster assembly (FSCA) domain-like"/>
    <property type="match status" value="1"/>
</dbReference>
<dbReference type="Pfam" id="PF01106">
    <property type="entry name" value="NifU"/>
    <property type="match status" value="1"/>
</dbReference>
<dbReference type="GO" id="GO:0005506">
    <property type="term" value="F:iron ion binding"/>
    <property type="evidence" value="ECO:0007669"/>
    <property type="project" value="InterPro"/>
</dbReference>
<dbReference type="Proteomes" id="UP000179052">
    <property type="component" value="Unassembled WGS sequence"/>
</dbReference>
<sequence length="74" mass="8180">MEEQIEKTLEKVRPMLALHRGGVEFVNYDAETKTVRLHLTGTCQGCSLAELTLKGGIEDILRQTVPGVEQVEAV</sequence>
<dbReference type="GO" id="GO:0016226">
    <property type="term" value="P:iron-sulfur cluster assembly"/>
    <property type="evidence" value="ECO:0007669"/>
    <property type="project" value="InterPro"/>
</dbReference>
<name>A0A1G2LHJ9_9BACT</name>
<proteinExistence type="predicted"/>
<evidence type="ECO:0000313" key="3">
    <source>
        <dbReference type="Proteomes" id="UP000179052"/>
    </source>
</evidence>
<evidence type="ECO:0000313" key="2">
    <source>
        <dbReference type="EMBL" id="OHA11113.1"/>
    </source>
</evidence>
<dbReference type="AlphaFoldDB" id="A0A1G2LHJ9"/>
<feature type="domain" description="NIF system FeS cluster assembly NifU C-terminal" evidence="1">
    <location>
        <begin position="5"/>
        <end position="72"/>
    </location>
</feature>
<dbReference type="GO" id="GO:0051536">
    <property type="term" value="F:iron-sulfur cluster binding"/>
    <property type="evidence" value="ECO:0007669"/>
    <property type="project" value="InterPro"/>
</dbReference>
<dbReference type="EMBL" id="MHQV01000014">
    <property type="protein sequence ID" value="OHA11113.1"/>
    <property type="molecule type" value="Genomic_DNA"/>
</dbReference>